<sequence length="124" mass="14547">MFEIMDESGGSVLGLRATGHITRADYDELTLICEDLISRVGQIEMLIDMKGFELEEPSAWRADFHFGREFHNKIQRMAIVGDMRWEAWMADFCRHFYAVESRFFHNSDIIAAWDWLREPEELAA</sequence>
<dbReference type="AlphaFoldDB" id="A0A0F8ZQC2"/>
<dbReference type="Pfam" id="PF11964">
    <property type="entry name" value="SpoIIAA-like"/>
    <property type="match status" value="1"/>
</dbReference>
<evidence type="ECO:0008006" key="2">
    <source>
        <dbReference type="Google" id="ProtNLM"/>
    </source>
</evidence>
<proteinExistence type="predicted"/>
<gene>
    <name evidence="1" type="ORF">LCGC14_2942350</name>
</gene>
<dbReference type="InterPro" id="IPR021866">
    <property type="entry name" value="SpoIIAA-like"/>
</dbReference>
<dbReference type="InterPro" id="IPR038396">
    <property type="entry name" value="SpoIIAA-like_sf"/>
</dbReference>
<name>A0A0F8ZQC2_9ZZZZ</name>
<reference evidence="1" key="1">
    <citation type="journal article" date="2015" name="Nature">
        <title>Complex archaea that bridge the gap between prokaryotes and eukaryotes.</title>
        <authorList>
            <person name="Spang A."/>
            <person name="Saw J.H."/>
            <person name="Jorgensen S.L."/>
            <person name="Zaremba-Niedzwiedzka K."/>
            <person name="Martijn J."/>
            <person name="Lind A.E."/>
            <person name="van Eijk R."/>
            <person name="Schleper C."/>
            <person name="Guy L."/>
            <person name="Ettema T.J."/>
        </authorList>
    </citation>
    <scope>NUCLEOTIDE SEQUENCE</scope>
</reference>
<dbReference type="EMBL" id="LAZR01059052">
    <property type="protein sequence ID" value="KKK68609.1"/>
    <property type="molecule type" value="Genomic_DNA"/>
</dbReference>
<dbReference type="InterPro" id="IPR036513">
    <property type="entry name" value="STAS_dom_sf"/>
</dbReference>
<dbReference type="SUPFAM" id="SSF52091">
    <property type="entry name" value="SpoIIaa-like"/>
    <property type="match status" value="1"/>
</dbReference>
<comment type="caution">
    <text evidence="1">The sequence shown here is derived from an EMBL/GenBank/DDBJ whole genome shotgun (WGS) entry which is preliminary data.</text>
</comment>
<evidence type="ECO:0000313" key="1">
    <source>
        <dbReference type="EMBL" id="KKK68609.1"/>
    </source>
</evidence>
<protein>
    <recommendedName>
        <fullName evidence="2">STAS/SEC14 domain-containing protein</fullName>
    </recommendedName>
</protein>
<accession>A0A0F8ZQC2</accession>
<organism evidence="1">
    <name type="scientific">marine sediment metagenome</name>
    <dbReference type="NCBI Taxonomy" id="412755"/>
    <lineage>
        <taxon>unclassified sequences</taxon>
        <taxon>metagenomes</taxon>
        <taxon>ecological metagenomes</taxon>
    </lineage>
</organism>
<dbReference type="Gene3D" id="3.40.50.10600">
    <property type="entry name" value="SpoIIaa-like domains"/>
    <property type="match status" value="1"/>
</dbReference>